<keyword evidence="5" id="KW-0472">Membrane</keyword>
<dbReference type="PRINTS" id="PR00811">
    <property type="entry name" value="BCTERIALGSPD"/>
</dbReference>
<dbReference type="SMART" id="SM00965">
    <property type="entry name" value="STN"/>
    <property type="match status" value="1"/>
</dbReference>
<accession>M4V6J9</accession>
<feature type="domain" description="Secretin/TonB short N-terminal" evidence="11">
    <location>
        <begin position="350"/>
        <end position="398"/>
    </location>
</feature>
<dbReference type="PROSITE" id="PS51257">
    <property type="entry name" value="PROKAR_LIPOPROTEIN"/>
    <property type="match status" value="1"/>
</dbReference>
<evidence type="ECO:0000256" key="1">
    <source>
        <dbReference type="ARBA" id="ARBA00004370"/>
    </source>
</evidence>
<dbReference type="Pfam" id="PF03958">
    <property type="entry name" value="Secretin_N"/>
    <property type="match status" value="1"/>
</dbReference>
<dbReference type="AlphaFoldDB" id="M4V6J9"/>
<dbReference type="Pfam" id="PF11741">
    <property type="entry name" value="AMIN"/>
    <property type="match status" value="1"/>
</dbReference>
<feature type="compositionally biased region" description="Low complexity" evidence="9">
    <location>
        <begin position="56"/>
        <end position="68"/>
    </location>
</feature>
<dbReference type="InterPro" id="IPR038591">
    <property type="entry name" value="NolW-like_sf"/>
</dbReference>
<dbReference type="InterPro" id="IPR051808">
    <property type="entry name" value="Type_IV_pilus_biogenesis"/>
</dbReference>
<evidence type="ECO:0000256" key="4">
    <source>
        <dbReference type="ARBA" id="ARBA00022927"/>
    </source>
</evidence>
<dbReference type="InterPro" id="IPR011662">
    <property type="entry name" value="Secretin/TonB_short_N"/>
</dbReference>
<dbReference type="NCBIfam" id="TIGR02515">
    <property type="entry name" value="IV_pilus_PilQ"/>
    <property type="match status" value="1"/>
</dbReference>
<dbReference type="RefSeq" id="WP_015469467.1">
    <property type="nucleotide sequence ID" value="NC_020813.1"/>
</dbReference>
<name>M4V6J9_9BACT</name>
<feature type="chain" id="PRO_5004059995" evidence="10">
    <location>
        <begin position="24"/>
        <end position="746"/>
    </location>
</feature>
<dbReference type="Gene3D" id="2.60.40.3500">
    <property type="match status" value="1"/>
</dbReference>
<evidence type="ECO:0000256" key="9">
    <source>
        <dbReference type="SAM" id="MobiDB-lite"/>
    </source>
</evidence>
<keyword evidence="6" id="KW-0998">Cell outer membrane</keyword>
<dbReference type="OrthoDB" id="49695at2"/>
<keyword evidence="13" id="KW-1185">Reference proteome</keyword>
<evidence type="ECO:0000256" key="6">
    <source>
        <dbReference type="ARBA" id="ARBA00023237"/>
    </source>
</evidence>
<evidence type="ECO:0000313" key="13">
    <source>
        <dbReference type="Proteomes" id="UP000012040"/>
    </source>
</evidence>
<organism evidence="12 13">
    <name type="scientific">Pseudobdellovibrio exovorus JSS</name>
    <dbReference type="NCBI Taxonomy" id="1184267"/>
    <lineage>
        <taxon>Bacteria</taxon>
        <taxon>Pseudomonadati</taxon>
        <taxon>Bdellovibrionota</taxon>
        <taxon>Bdellovibrionia</taxon>
        <taxon>Bdellovibrionales</taxon>
        <taxon>Pseudobdellovibrionaceae</taxon>
        <taxon>Pseudobdellovibrio</taxon>
    </lineage>
</organism>
<dbReference type="Pfam" id="PF07660">
    <property type="entry name" value="STN"/>
    <property type="match status" value="1"/>
</dbReference>
<dbReference type="GO" id="GO:0009306">
    <property type="term" value="P:protein secretion"/>
    <property type="evidence" value="ECO:0007669"/>
    <property type="project" value="InterPro"/>
</dbReference>
<evidence type="ECO:0000256" key="10">
    <source>
        <dbReference type="SAM" id="SignalP"/>
    </source>
</evidence>
<dbReference type="eggNOG" id="COG5373">
    <property type="taxonomic scope" value="Bacteria"/>
</dbReference>
<dbReference type="InterPro" id="IPR013355">
    <property type="entry name" value="Pilus_4_PilQ"/>
</dbReference>
<feature type="compositionally biased region" description="Pro residues" evidence="9">
    <location>
        <begin position="107"/>
        <end position="134"/>
    </location>
</feature>
<dbReference type="GO" id="GO:0009279">
    <property type="term" value="C:cell outer membrane"/>
    <property type="evidence" value="ECO:0007669"/>
    <property type="project" value="UniProtKB-SubCell"/>
</dbReference>
<dbReference type="PANTHER" id="PTHR30604:SF1">
    <property type="entry name" value="DNA UTILIZATION PROTEIN HOFQ"/>
    <property type="match status" value="1"/>
</dbReference>
<reference evidence="12 13" key="1">
    <citation type="journal article" date="2013" name="ISME J.">
        <title>By their genes ye shall know them: genomic signatures of predatory bacteria.</title>
        <authorList>
            <person name="Pasternak Z."/>
            <person name="Pietrokovski S."/>
            <person name="Rotem O."/>
            <person name="Gophna U."/>
            <person name="Lurie-Weinberger M.N."/>
            <person name="Jurkevitch E."/>
        </authorList>
    </citation>
    <scope>NUCLEOTIDE SEQUENCE [LARGE SCALE GENOMIC DNA]</scope>
    <source>
        <strain evidence="12 13">JSS</strain>
    </source>
</reference>
<dbReference type="InterPro" id="IPR004846">
    <property type="entry name" value="T2SS/T3SS_dom"/>
</dbReference>
<dbReference type="HOGENOM" id="CLU_386707_0_0_7"/>
<feature type="signal peptide" evidence="10">
    <location>
        <begin position="1"/>
        <end position="23"/>
    </location>
</feature>
<sequence>MAKKILSVLMVATFIFTSCTSHRKVEVDDEFAVDSDSSTGADFGNDLSLDDLNFEGSSGSSPTAGSSGNIDQDLEDELNSLSASTSSPSAPVADPNELTLDDEFLDAPPPPVATAPPPAPEPPVFEEPPAPVFEPPVAVTPEPPVFEEPPLEPTPAPIVPSKPASINNVAYKANANGGTIEIGADQPLQYTTRMNSATNQLVVEVENSVIPNKLKRSLNTKDMASSIGSVDIYQNAGSNVARFVVQLRPGAEEPFIQTEGNSLLIIGSSTGGAMQTNNGAPAPYVGDSTVVAGAQPSNGTDITADGIMSSDSLEEFLISNNKFYGKKISIETNKMNVRDAFRFLADESGVNIIMDDAITGDVSLKLRDVPWDQAFILILKSKQLGFKRQGNVLRIARLDDIKKDEDEAIKMLEKRKNNAPLIVRRFFIGYANIEELEKKITQFLTTTRNLANAGAGAAAAQASAVENAGKIIADKRTNSLIVTDTEENMTRIEKLVAALDTQPPQVLIEGKVVEAKEEFTRGLGITWDSTPETTTGANRSKISITPQLDSGFAILDSQFSWGQLDILGSLTARLQLGEREDKVRVLSSPRISVLSNERATIAQTAGILIPRVQTDSNTGNVSTTFEVVQVGVNLNVTPQVSNEGTVTLDMDIERSFLARVDAQAPDKRNAKTKVIVKSGETAVIGGIFESESRDGTSGVPGLQNIPILGRLFRNDREGKSKNELVIFVTPTILKPVAGSEPRTGSF</sequence>
<evidence type="ECO:0000256" key="3">
    <source>
        <dbReference type="ARBA" id="ARBA00022729"/>
    </source>
</evidence>
<keyword evidence="2 8" id="KW-0813">Transport</keyword>
<evidence type="ECO:0000256" key="8">
    <source>
        <dbReference type="RuleBase" id="RU004004"/>
    </source>
</evidence>
<dbReference type="PATRIC" id="fig|1184267.3.peg.766"/>
<protein>
    <submittedName>
        <fullName evidence="12">Fimbrial assembly protein</fullName>
    </submittedName>
</protein>
<dbReference type="eggNOG" id="COG4796">
    <property type="taxonomic scope" value="Bacteria"/>
</dbReference>
<dbReference type="PANTHER" id="PTHR30604">
    <property type="entry name" value="PROTEIN TRANSPORT PROTEIN HOFQ"/>
    <property type="match status" value="1"/>
</dbReference>
<evidence type="ECO:0000256" key="2">
    <source>
        <dbReference type="ARBA" id="ARBA00022448"/>
    </source>
</evidence>
<dbReference type="Gene3D" id="3.30.1370.130">
    <property type="match status" value="1"/>
</dbReference>
<gene>
    <name evidence="12" type="ORF">A11Q_757</name>
</gene>
<dbReference type="InterPro" id="IPR005644">
    <property type="entry name" value="NolW-like"/>
</dbReference>
<proteinExistence type="inferred from homology"/>
<comment type="similarity">
    <text evidence="7">Belongs to the bacterial secretin family.</text>
</comment>
<evidence type="ECO:0000256" key="5">
    <source>
        <dbReference type="ARBA" id="ARBA00023136"/>
    </source>
</evidence>
<keyword evidence="3 10" id="KW-0732">Signal</keyword>
<dbReference type="InterPro" id="IPR021731">
    <property type="entry name" value="AMIN_dom"/>
</dbReference>
<keyword evidence="4" id="KW-0653">Protein transport</keyword>
<feature type="region of interest" description="Disordered" evidence="9">
    <location>
        <begin position="34"/>
        <end position="140"/>
    </location>
</feature>
<comment type="subcellular location">
    <subcellularLocation>
        <location evidence="8">Cell outer membrane</location>
    </subcellularLocation>
    <subcellularLocation>
        <location evidence="1">Membrane</location>
    </subcellularLocation>
</comment>
<dbReference type="KEGG" id="bex:A11Q_757"/>
<dbReference type="Gene3D" id="3.30.1370.120">
    <property type="match status" value="1"/>
</dbReference>
<feature type="compositionally biased region" description="Low complexity" evidence="9">
    <location>
        <begin position="80"/>
        <end position="95"/>
    </location>
</feature>
<dbReference type="Pfam" id="PF00263">
    <property type="entry name" value="Secretin"/>
    <property type="match status" value="1"/>
</dbReference>
<evidence type="ECO:0000259" key="11">
    <source>
        <dbReference type="SMART" id="SM00965"/>
    </source>
</evidence>
<evidence type="ECO:0000256" key="7">
    <source>
        <dbReference type="RuleBase" id="RU004003"/>
    </source>
</evidence>
<dbReference type="Proteomes" id="UP000012040">
    <property type="component" value="Chromosome"/>
</dbReference>
<dbReference type="InterPro" id="IPR001775">
    <property type="entry name" value="GspD/PilQ"/>
</dbReference>
<dbReference type="STRING" id="1184267.A11Q_757"/>
<dbReference type="EMBL" id="CP003537">
    <property type="protein sequence ID" value="AGH94977.1"/>
    <property type="molecule type" value="Genomic_DNA"/>
</dbReference>
<evidence type="ECO:0000313" key="12">
    <source>
        <dbReference type="EMBL" id="AGH94977.1"/>
    </source>
</evidence>